<feature type="repeat" description="WD" evidence="6">
    <location>
        <begin position="628"/>
        <end position="669"/>
    </location>
</feature>
<dbReference type="InterPro" id="IPR001680">
    <property type="entry name" value="WD40_rpt"/>
</dbReference>
<feature type="compositionally biased region" description="Basic and acidic residues" evidence="7">
    <location>
        <begin position="575"/>
        <end position="585"/>
    </location>
</feature>
<dbReference type="Gene3D" id="2.130.10.10">
    <property type="entry name" value="YVTN repeat-like/Quinoprotein amine dehydrogenase"/>
    <property type="match status" value="3"/>
</dbReference>
<feature type="repeat" description="WD" evidence="6">
    <location>
        <begin position="318"/>
        <end position="353"/>
    </location>
</feature>
<evidence type="ECO:0000313" key="9">
    <source>
        <dbReference type="Proteomes" id="UP000309340"/>
    </source>
</evidence>
<keyword evidence="9" id="KW-1185">Reference proteome</keyword>
<dbReference type="Proteomes" id="UP000309340">
    <property type="component" value="Unassembled WGS sequence"/>
</dbReference>
<evidence type="ECO:0000256" key="6">
    <source>
        <dbReference type="PROSITE-ProRule" id="PRU00221"/>
    </source>
</evidence>
<evidence type="ECO:0000256" key="5">
    <source>
        <dbReference type="ARBA" id="ARBA00038344"/>
    </source>
</evidence>
<evidence type="ECO:0000256" key="2">
    <source>
        <dbReference type="ARBA" id="ARBA00022574"/>
    </source>
</evidence>
<comment type="caution">
    <text evidence="8">The sequence shown here is derived from an EMBL/GenBank/DDBJ whole genome shotgun (WGS) entry which is preliminary data.</text>
</comment>
<dbReference type="InterPro" id="IPR036322">
    <property type="entry name" value="WD40_repeat_dom_sf"/>
</dbReference>
<sequence>MAEAPSFSSQSSSYDRPQILADQENLASSPPKASSSPLASRSSHLKLRKPPTVTPKRFTKFFTPRASLNIRSGRQSKAGRQLRDITKNGANRRRDMLPLKDDMLQRLQNDDLSTRPLKRRKRSLDLQSSPPQSSPLKHVKAAGEIPVLEAEPASPTVSDIDVLPDLLEQLQPFPRPVRRLRASGASRRVLERSFGGDDAVSRGYRGPQHCTDWRSETASFVSTPADIHSFRPGSAIPFCTASCHTNSLVALGDEEGSIRLVDTSSTSDFKAAHVNFRVHRNAVMDVAFSSDDYLLATASGDQTSRIVDMHTQQVLCVLSGHASSVKQVRFQPNDDNMLTTSSRDGTVQIWDLRCAERGSMQSLRLGQRKGLNEDGLAEPSIRYPRYGLKVGPAHRSTKGAGLRSPSTQNSEDISVSITAMEHLPNGREHLLITASELSASIKLWDLRNAGRRDPVPLSSTPLPESHRKTRNFGISSMALSGDGARLYTLCKDATVYAYSTNHLMVGHAPELSSTTSRRRTLKEPKAAVGPLYGFRHPALTTGSFYVKLALRKAQGDKSEMLAVGSGSGSPVLFPTDERYFPRRELSPGGEEEEEEENDEQDDDQPSPAPKSDTTDSSWPIHSLGTPLIRGHAKEVTSLCFSHEGGELVTVSDDFTARCWREDGGKAREMRGCGEGGGRRWGHGWAEMEGGWDEEDG</sequence>
<dbReference type="GO" id="GO:0005634">
    <property type="term" value="C:nucleus"/>
    <property type="evidence" value="ECO:0007669"/>
    <property type="project" value="TreeGrafter"/>
</dbReference>
<dbReference type="EMBL" id="NAJQ01000162">
    <property type="protein sequence ID" value="TKA76454.1"/>
    <property type="molecule type" value="Genomic_DNA"/>
</dbReference>
<dbReference type="SUPFAM" id="SSF50978">
    <property type="entry name" value="WD40 repeat-like"/>
    <property type="match status" value="1"/>
</dbReference>
<dbReference type="GO" id="GO:0043161">
    <property type="term" value="P:proteasome-mediated ubiquitin-dependent protein catabolic process"/>
    <property type="evidence" value="ECO:0007669"/>
    <property type="project" value="TreeGrafter"/>
</dbReference>
<name>A0A4U0XHC2_9PEZI</name>
<dbReference type="PANTHER" id="PTHR22852">
    <property type="entry name" value="LETHAL 2 DENTICLELESS PROTEIN RETINOIC ACID-REGULATED NUCLEAR MATRIX-ASSOCIATED PROTEIN"/>
    <property type="match status" value="1"/>
</dbReference>
<proteinExistence type="inferred from homology"/>
<evidence type="ECO:0000313" key="8">
    <source>
        <dbReference type="EMBL" id="TKA76454.1"/>
    </source>
</evidence>
<feature type="compositionally biased region" description="Low complexity" evidence="7">
    <location>
        <begin position="26"/>
        <end position="42"/>
    </location>
</feature>
<gene>
    <name evidence="8" type="ORF">B0A55_06104</name>
</gene>
<evidence type="ECO:0000256" key="4">
    <source>
        <dbReference type="ARBA" id="ARBA00022786"/>
    </source>
</evidence>
<dbReference type="Pfam" id="PF00400">
    <property type="entry name" value="WD40"/>
    <property type="match status" value="3"/>
</dbReference>
<comment type="similarity">
    <text evidence="5">Belongs to the WD repeat cdt2 family.</text>
</comment>
<dbReference type="OrthoDB" id="2096344at2759"/>
<dbReference type="PROSITE" id="PS00678">
    <property type="entry name" value="WD_REPEATS_1"/>
    <property type="match status" value="1"/>
</dbReference>
<feature type="region of interest" description="Disordered" evidence="7">
    <location>
        <begin position="560"/>
        <end position="624"/>
    </location>
</feature>
<protein>
    <recommendedName>
        <fullName evidence="10">Anaphase-promoting complex subunit 4 WD40 domain-containing protein</fullName>
    </recommendedName>
</protein>
<dbReference type="PROSITE" id="PS50294">
    <property type="entry name" value="WD_REPEATS_REGION"/>
    <property type="match status" value="2"/>
</dbReference>
<feature type="compositionally biased region" description="Low complexity" evidence="7">
    <location>
        <begin position="1"/>
        <end position="13"/>
    </location>
</feature>
<comment type="pathway">
    <text evidence="1">Protein modification; protein ubiquitination.</text>
</comment>
<dbReference type="InterPro" id="IPR015943">
    <property type="entry name" value="WD40/YVTN_repeat-like_dom_sf"/>
</dbReference>
<keyword evidence="4" id="KW-0833">Ubl conjugation pathway</keyword>
<feature type="repeat" description="WD" evidence="6">
    <location>
        <begin position="276"/>
        <end position="317"/>
    </location>
</feature>
<evidence type="ECO:0000256" key="7">
    <source>
        <dbReference type="SAM" id="MobiDB-lite"/>
    </source>
</evidence>
<dbReference type="SMART" id="SM00320">
    <property type="entry name" value="WD40"/>
    <property type="match status" value="6"/>
</dbReference>
<accession>A0A4U0XHC2</accession>
<dbReference type="STRING" id="329884.A0A4U0XHC2"/>
<feature type="compositionally biased region" description="Basic and acidic residues" evidence="7">
    <location>
        <begin position="81"/>
        <end position="113"/>
    </location>
</feature>
<organism evidence="8 9">
    <name type="scientific">Friedmanniomyces simplex</name>
    <dbReference type="NCBI Taxonomy" id="329884"/>
    <lineage>
        <taxon>Eukaryota</taxon>
        <taxon>Fungi</taxon>
        <taxon>Dikarya</taxon>
        <taxon>Ascomycota</taxon>
        <taxon>Pezizomycotina</taxon>
        <taxon>Dothideomycetes</taxon>
        <taxon>Dothideomycetidae</taxon>
        <taxon>Mycosphaerellales</taxon>
        <taxon>Teratosphaeriaceae</taxon>
        <taxon>Friedmanniomyces</taxon>
    </lineage>
</organism>
<dbReference type="PANTHER" id="PTHR22852:SF0">
    <property type="entry name" value="DENTICLELESS PROTEIN HOMOLOG"/>
    <property type="match status" value="1"/>
</dbReference>
<dbReference type="GO" id="GO:0030674">
    <property type="term" value="F:protein-macromolecule adaptor activity"/>
    <property type="evidence" value="ECO:0007669"/>
    <property type="project" value="TreeGrafter"/>
</dbReference>
<feature type="compositionally biased region" description="Low complexity" evidence="7">
    <location>
        <begin position="125"/>
        <end position="136"/>
    </location>
</feature>
<keyword evidence="2 6" id="KW-0853">WD repeat</keyword>
<dbReference type="PROSITE" id="PS50082">
    <property type="entry name" value="WD_REPEATS_2"/>
    <property type="match status" value="3"/>
</dbReference>
<feature type="compositionally biased region" description="Acidic residues" evidence="7">
    <location>
        <begin position="589"/>
        <end position="604"/>
    </location>
</feature>
<reference evidence="8 9" key="1">
    <citation type="submission" date="2017-03" db="EMBL/GenBank/DDBJ databases">
        <title>Genomes of endolithic fungi from Antarctica.</title>
        <authorList>
            <person name="Coleine C."/>
            <person name="Masonjones S."/>
            <person name="Stajich J.E."/>
        </authorList>
    </citation>
    <scope>NUCLEOTIDE SEQUENCE [LARGE SCALE GENOMIC DNA]</scope>
    <source>
        <strain evidence="8 9">CCFEE 5184</strain>
    </source>
</reference>
<dbReference type="InterPro" id="IPR051865">
    <property type="entry name" value="WD-repeat_CDT2_adapter"/>
</dbReference>
<dbReference type="InterPro" id="IPR019775">
    <property type="entry name" value="WD40_repeat_CS"/>
</dbReference>
<evidence type="ECO:0000256" key="1">
    <source>
        <dbReference type="ARBA" id="ARBA00004906"/>
    </source>
</evidence>
<dbReference type="AlphaFoldDB" id="A0A4U0XHC2"/>
<keyword evidence="3" id="KW-0677">Repeat</keyword>
<feature type="region of interest" description="Disordered" evidence="7">
    <location>
        <begin position="1"/>
        <end position="138"/>
    </location>
</feature>
<evidence type="ECO:0000256" key="3">
    <source>
        <dbReference type="ARBA" id="ARBA00022737"/>
    </source>
</evidence>
<evidence type="ECO:0008006" key="10">
    <source>
        <dbReference type="Google" id="ProtNLM"/>
    </source>
</evidence>